<dbReference type="SUPFAM" id="SSF51338">
    <property type="entry name" value="Composite domain of metallo-dependent hydrolases"/>
    <property type="match status" value="1"/>
</dbReference>
<name>A0A4R8HAU6_9FIRM</name>
<proteinExistence type="predicted"/>
<sequence length="65" mass="7204">MCFVMKNVNVTSDQGSYRSDVVVKDNHVVKVGKCIKMDGVKEIDGSDVVSETIINWFSGPKKDLI</sequence>
<evidence type="ECO:0000313" key="1">
    <source>
        <dbReference type="EMBL" id="TDX52713.1"/>
    </source>
</evidence>
<dbReference type="EMBL" id="SOEG01000005">
    <property type="protein sequence ID" value="TDX52713.1"/>
    <property type="molecule type" value="Genomic_DNA"/>
</dbReference>
<protein>
    <submittedName>
        <fullName evidence="1">Uncharacterized protein</fullName>
    </submittedName>
</protein>
<dbReference type="InterPro" id="IPR011059">
    <property type="entry name" value="Metal-dep_hydrolase_composite"/>
</dbReference>
<dbReference type="Proteomes" id="UP000295832">
    <property type="component" value="Unassembled WGS sequence"/>
</dbReference>
<dbReference type="RefSeq" id="WP_166667894.1">
    <property type="nucleotide sequence ID" value="NZ_SOEG01000005.1"/>
</dbReference>
<organism evidence="1 2">
    <name type="scientific">Orenia marismortui</name>
    <dbReference type="NCBI Taxonomy" id="46469"/>
    <lineage>
        <taxon>Bacteria</taxon>
        <taxon>Bacillati</taxon>
        <taxon>Bacillota</taxon>
        <taxon>Clostridia</taxon>
        <taxon>Halanaerobiales</taxon>
        <taxon>Halobacteroidaceae</taxon>
        <taxon>Orenia</taxon>
    </lineage>
</organism>
<dbReference type="STRING" id="926561.GCA_000379025_00242"/>
<comment type="caution">
    <text evidence="1">The sequence shown here is derived from an EMBL/GenBank/DDBJ whole genome shotgun (WGS) entry which is preliminary data.</text>
</comment>
<evidence type="ECO:0000313" key="2">
    <source>
        <dbReference type="Proteomes" id="UP000295832"/>
    </source>
</evidence>
<keyword evidence="2" id="KW-1185">Reference proteome</keyword>
<accession>A0A4R8HAU6</accession>
<dbReference type="AlphaFoldDB" id="A0A4R8HAU6"/>
<reference evidence="1 2" key="1">
    <citation type="submission" date="2019-03" db="EMBL/GenBank/DDBJ databases">
        <title>Subsurface microbial communities from deep shales in Ohio and West Virginia, USA.</title>
        <authorList>
            <person name="Wrighton K."/>
        </authorList>
    </citation>
    <scope>NUCLEOTIDE SEQUENCE [LARGE SCALE GENOMIC DNA]</scope>
    <source>
        <strain evidence="1 2">MSL 6dP</strain>
    </source>
</reference>
<dbReference type="GO" id="GO:0016810">
    <property type="term" value="F:hydrolase activity, acting on carbon-nitrogen (but not peptide) bonds"/>
    <property type="evidence" value="ECO:0007669"/>
    <property type="project" value="InterPro"/>
</dbReference>
<gene>
    <name evidence="1" type="ORF">C7959_10567</name>
</gene>